<evidence type="ECO:0000256" key="6">
    <source>
        <dbReference type="ARBA" id="ARBA00023136"/>
    </source>
</evidence>
<dbReference type="PROSITE" id="PS50262">
    <property type="entry name" value="G_PROTEIN_RECEP_F1_2"/>
    <property type="match status" value="1"/>
</dbReference>
<reference evidence="17" key="2">
    <citation type="submission" date="2017-12" db="EMBL/GenBank/DDBJ databases">
        <title>Genome sequence of the Bar-tailed Godwit (Limosa lapponica baueri).</title>
        <authorList>
            <person name="Lima N.C.B."/>
            <person name="Parody-Merino A.M."/>
            <person name="Battley P.F."/>
            <person name="Fidler A.E."/>
            <person name="Prosdocimi F."/>
        </authorList>
    </citation>
    <scope>NUCLEOTIDE SEQUENCE [LARGE SCALE GENOMIC DNA]</scope>
</reference>
<dbReference type="PROSITE" id="PS00237">
    <property type="entry name" value="G_PROTEIN_RECEP_F1_1"/>
    <property type="match status" value="1"/>
</dbReference>
<feature type="transmembrane region" description="Helical" evidence="13">
    <location>
        <begin position="140"/>
        <end position="159"/>
    </location>
</feature>
<dbReference type="InterPro" id="IPR003912">
    <property type="entry name" value="Protea_act_rcpt"/>
</dbReference>
<dbReference type="FunFam" id="1.20.1070.10:FF:000040">
    <property type="entry name" value="Coagulation factor 2 (thrombin) receptor"/>
    <property type="match status" value="1"/>
</dbReference>
<dbReference type="PRINTS" id="PR01152">
    <property type="entry name" value="PROTEASEAR2"/>
</dbReference>
<dbReference type="GO" id="GO:0035025">
    <property type="term" value="P:positive regulation of Rho protein signal transduction"/>
    <property type="evidence" value="ECO:0007669"/>
    <property type="project" value="TreeGrafter"/>
</dbReference>
<dbReference type="AlphaFoldDB" id="A0A2I0UAP5"/>
<keyword evidence="10 12" id="KW-0807">Transducer</keyword>
<keyword evidence="4 13" id="KW-1133">Transmembrane helix</keyword>
<evidence type="ECO:0000256" key="14">
    <source>
        <dbReference type="SAM" id="SignalP"/>
    </source>
</evidence>
<dbReference type="InterPro" id="IPR002281">
    <property type="entry name" value="Pro_rcpt_2"/>
</dbReference>
<dbReference type="GO" id="GO:0005886">
    <property type="term" value="C:plasma membrane"/>
    <property type="evidence" value="ECO:0007669"/>
    <property type="project" value="UniProtKB-SubCell"/>
</dbReference>
<dbReference type="PANTHER" id="PTHR24232:SF22">
    <property type="entry name" value="PROTEINASE-ACTIVATED RECEPTOR 4"/>
    <property type="match status" value="1"/>
</dbReference>
<dbReference type="PRINTS" id="PR00237">
    <property type="entry name" value="GPCRRHODOPSN"/>
</dbReference>
<protein>
    <submittedName>
        <fullName evidence="16">Proteinase-activated receptor 3-like</fullName>
    </submittedName>
</protein>
<keyword evidence="8 12" id="KW-0675">Receptor</keyword>
<feature type="domain" description="G-protein coupled receptors family 1 profile" evidence="15">
    <location>
        <begin position="83"/>
        <end position="328"/>
    </location>
</feature>
<evidence type="ECO:0000256" key="12">
    <source>
        <dbReference type="RuleBase" id="RU000688"/>
    </source>
</evidence>
<feature type="chain" id="PRO_5014191923" evidence="14">
    <location>
        <begin position="28"/>
        <end position="374"/>
    </location>
</feature>
<evidence type="ECO:0000313" key="17">
    <source>
        <dbReference type="Proteomes" id="UP000233556"/>
    </source>
</evidence>
<dbReference type="PANTHER" id="PTHR24232">
    <property type="entry name" value="G-PROTEIN COUPLED RECEPTOR"/>
    <property type="match status" value="1"/>
</dbReference>
<evidence type="ECO:0000256" key="9">
    <source>
        <dbReference type="ARBA" id="ARBA00023180"/>
    </source>
</evidence>
<keyword evidence="7 11" id="KW-1015">Disulfide bond</keyword>
<feature type="transmembrane region" description="Helical" evidence="13">
    <location>
        <begin position="71"/>
        <end position="95"/>
    </location>
</feature>
<feature type="transmembrane region" description="Helical" evidence="13">
    <location>
        <begin position="180"/>
        <end position="202"/>
    </location>
</feature>
<keyword evidence="9" id="KW-0325">Glycoprotein</keyword>
<feature type="transmembrane region" description="Helical" evidence="13">
    <location>
        <begin position="269"/>
        <end position="297"/>
    </location>
</feature>
<keyword evidence="6 13" id="KW-0472">Membrane</keyword>
<evidence type="ECO:0000256" key="5">
    <source>
        <dbReference type="ARBA" id="ARBA00023040"/>
    </source>
</evidence>
<dbReference type="InterPro" id="IPR017452">
    <property type="entry name" value="GPCR_Rhodpsn_7TM"/>
</dbReference>
<feature type="transmembrane region" description="Helical" evidence="13">
    <location>
        <begin position="309"/>
        <end position="331"/>
    </location>
</feature>
<dbReference type="Proteomes" id="UP000233556">
    <property type="component" value="Unassembled WGS sequence"/>
</dbReference>
<keyword evidence="14" id="KW-0732">Signal</keyword>
<feature type="signal peptide" evidence="14">
    <location>
        <begin position="1"/>
        <end position="27"/>
    </location>
</feature>
<proteinExistence type="inferred from homology"/>
<accession>A0A2I0UAP5</accession>
<comment type="similarity">
    <text evidence="12">Belongs to the G-protein coupled receptor 1 family.</text>
</comment>
<comment type="subcellular location">
    <subcellularLocation>
        <location evidence="1">Cell membrane</location>
        <topology evidence="1">Multi-pass membrane protein</topology>
    </subcellularLocation>
</comment>
<keyword evidence="2" id="KW-1003">Cell membrane</keyword>
<feature type="transmembrane region" description="Helical" evidence="13">
    <location>
        <begin position="102"/>
        <end position="120"/>
    </location>
</feature>
<evidence type="ECO:0000256" key="3">
    <source>
        <dbReference type="ARBA" id="ARBA00022692"/>
    </source>
</evidence>
<evidence type="ECO:0000256" key="8">
    <source>
        <dbReference type="ARBA" id="ARBA00023170"/>
    </source>
</evidence>
<keyword evidence="3 12" id="KW-0812">Transmembrane</keyword>
<evidence type="ECO:0000256" key="1">
    <source>
        <dbReference type="ARBA" id="ARBA00004651"/>
    </source>
</evidence>
<keyword evidence="5 12" id="KW-0297">G-protein coupled receptor</keyword>
<feature type="transmembrane region" description="Helical" evidence="13">
    <location>
        <begin position="229"/>
        <end position="257"/>
    </location>
</feature>
<reference evidence="17" key="1">
    <citation type="submission" date="2017-11" db="EMBL/GenBank/DDBJ databases">
        <authorList>
            <person name="Lima N.C."/>
            <person name="Parody-Merino A.M."/>
            <person name="Battley P.F."/>
            <person name="Fidler A.E."/>
            <person name="Prosdocimi F."/>
        </authorList>
    </citation>
    <scope>NUCLEOTIDE SEQUENCE [LARGE SCALE GENOMIC DNA]</scope>
</reference>
<sequence>MSQLVPSPRSAAACFILLLGYSWLGSANQLSPMRGKGRVLIPLTPQEADQCPSASEEDFLNSTLTTRLLPALYSVVLLVGLPANALACWVLVVNFRRCSSTLFMLNLASADLLFVLLLPFKISYHLLGNHWVFGDYLCRTMMAFFYGNMYSSILFLTSIGLERYISVVHPFLWKGSSWMWGKVCVCVGIWLVVGLGMSLLLFHPQIRHISSLNITTCHDVLEKDKHMFLAYYFLSLVGVGFGLPFVLVTISYSCILVRLLAKGRQHRQLVCVLALVLLVFILCFTPSNVLLFIHYMVEAKGCHNDTYRWYATALVLSAFNNCFDPFVYFYVSKDFRGWVRDAISCFSGRLKTSSGRASEKTALPLRSSEQSQQG</sequence>
<evidence type="ECO:0000259" key="15">
    <source>
        <dbReference type="PROSITE" id="PS50262"/>
    </source>
</evidence>
<name>A0A2I0UAP5_LIMLA</name>
<evidence type="ECO:0000256" key="4">
    <source>
        <dbReference type="ARBA" id="ARBA00022989"/>
    </source>
</evidence>
<dbReference type="PRINTS" id="PR01428">
    <property type="entry name" value="PROTEASEAR"/>
</dbReference>
<dbReference type="Pfam" id="PF00001">
    <property type="entry name" value="7tm_1"/>
    <property type="match status" value="1"/>
</dbReference>
<evidence type="ECO:0000256" key="7">
    <source>
        <dbReference type="ARBA" id="ARBA00023157"/>
    </source>
</evidence>
<dbReference type="InterPro" id="IPR000276">
    <property type="entry name" value="GPCR_Rhodpsn"/>
</dbReference>
<evidence type="ECO:0000256" key="2">
    <source>
        <dbReference type="ARBA" id="ARBA00022475"/>
    </source>
</evidence>
<dbReference type="Gene3D" id="1.20.1070.10">
    <property type="entry name" value="Rhodopsin 7-helix transmembrane proteins"/>
    <property type="match status" value="1"/>
</dbReference>
<dbReference type="OrthoDB" id="9370401at2759"/>
<feature type="disulfide bond" evidence="11">
    <location>
        <begin position="138"/>
        <end position="217"/>
    </location>
</feature>
<dbReference type="GO" id="GO:0007200">
    <property type="term" value="P:phospholipase C-activating G protein-coupled receptor signaling pathway"/>
    <property type="evidence" value="ECO:0007669"/>
    <property type="project" value="TreeGrafter"/>
</dbReference>
<gene>
    <name evidence="16" type="ORF">llap_6581</name>
</gene>
<keyword evidence="17" id="KW-1185">Reference proteome</keyword>
<dbReference type="GO" id="GO:0007596">
    <property type="term" value="P:blood coagulation"/>
    <property type="evidence" value="ECO:0007669"/>
    <property type="project" value="InterPro"/>
</dbReference>
<evidence type="ECO:0000313" key="16">
    <source>
        <dbReference type="EMBL" id="PKU43112.1"/>
    </source>
</evidence>
<evidence type="ECO:0000256" key="10">
    <source>
        <dbReference type="ARBA" id="ARBA00023224"/>
    </source>
</evidence>
<organism evidence="16 17">
    <name type="scientific">Limosa lapponica baueri</name>
    <dbReference type="NCBI Taxonomy" id="1758121"/>
    <lineage>
        <taxon>Eukaryota</taxon>
        <taxon>Metazoa</taxon>
        <taxon>Chordata</taxon>
        <taxon>Craniata</taxon>
        <taxon>Vertebrata</taxon>
        <taxon>Euteleostomi</taxon>
        <taxon>Archelosauria</taxon>
        <taxon>Archosauria</taxon>
        <taxon>Dinosauria</taxon>
        <taxon>Saurischia</taxon>
        <taxon>Theropoda</taxon>
        <taxon>Coelurosauria</taxon>
        <taxon>Aves</taxon>
        <taxon>Neognathae</taxon>
        <taxon>Neoaves</taxon>
        <taxon>Charadriiformes</taxon>
        <taxon>Scolopacidae</taxon>
        <taxon>Limosa</taxon>
    </lineage>
</organism>
<dbReference type="SUPFAM" id="SSF81321">
    <property type="entry name" value="Family A G protein-coupled receptor-like"/>
    <property type="match status" value="1"/>
</dbReference>
<dbReference type="EMBL" id="KZ505931">
    <property type="protein sequence ID" value="PKU43112.1"/>
    <property type="molecule type" value="Genomic_DNA"/>
</dbReference>
<evidence type="ECO:0000256" key="11">
    <source>
        <dbReference type="PIRSR" id="PIRSR603912-52"/>
    </source>
</evidence>
<dbReference type="GO" id="GO:0015057">
    <property type="term" value="F:thrombin-activated receptor activity"/>
    <property type="evidence" value="ECO:0007669"/>
    <property type="project" value="InterPro"/>
</dbReference>
<evidence type="ECO:0000256" key="13">
    <source>
        <dbReference type="SAM" id="Phobius"/>
    </source>
</evidence>